<dbReference type="GO" id="GO:0016020">
    <property type="term" value="C:membrane"/>
    <property type="evidence" value="ECO:0007669"/>
    <property type="project" value="InterPro"/>
</dbReference>
<gene>
    <name evidence="3" type="ORF">HHL28_15080</name>
</gene>
<feature type="domain" description="DUF294" evidence="2">
    <location>
        <begin position="209"/>
        <end position="328"/>
    </location>
</feature>
<dbReference type="PANTHER" id="PTHR43773:SF1">
    <property type="entry name" value="MAGNESIUM TRANSPORTER MGTE"/>
    <property type="match status" value="1"/>
</dbReference>
<dbReference type="Proteomes" id="UP000501891">
    <property type="component" value="Chromosome"/>
</dbReference>
<dbReference type="CDD" id="cd05401">
    <property type="entry name" value="NT_GlnE_GlnD_like"/>
    <property type="match status" value="1"/>
</dbReference>
<dbReference type="InterPro" id="IPR006669">
    <property type="entry name" value="MgtE_transporter"/>
</dbReference>
<name>A0A858RA36_9PROT</name>
<evidence type="ECO:0000313" key="3">
    <source>
        <dbReference type="EMBL" id="QJE74227.1"/>
    </source>
</evidence>
<accession>A0A858RA36</accession>
<proteinExistence type="predicted"/>
<evidence type="ECO:0000259" key="1">
    <source>
        <dbReference type="Pfam" id="PF03445"/>
    </source>
</evidence>
<protein>
    <recommendedName>
        <fullName evidence="5">Signal transduction protein</fullName>
    </recommendedName>
</protein>
<feature type="domain" description="Protein-PII uridylyltransferase N-terminal" evidence="1">
    <location>
        <begin position="44"/>
        <end position="171"/>
    </location>
</feature>
<dbReference type="GO" id="GO:0015095">
    <property type="term" value="F:magnesium ion transmembrane transporter activity"/>
    <property type="evidence" value="ECO:0007669"/>
    <property type="project" value="InterPro"/>
</dbReference>
<dbReference type="AlphaFoldDB" id="A0A858RA36"/>
<dbReference type="PANTHER" id="PTHR43773">
    <property type="entry name" value="MAGNESIUM TRANSPORTER MGTE"/>
    <property type="match status" value="1"/>
</dbReference>
<sequence>MQPGGLDPSDAESVLATYAPGLLAAVDAAPDLDGLAHAEDAHNGLVRVLAQVGLPVPAIGRAVALLNHRVMARLYALSMPPELVAQTCLVVMGSEGRAEQILKTDQDNGLIVRDGIDPLSLAGPLKDFSDGLARLGWPPCPGNVMVTNRAWVRDEAGWAETLARWVRLPNPDSFMSVAIFADAGAVAGDATLLAGARQRLLDLLAGHGAFLSQFAHTALTFETPLGLFGTLLTEGGEHKGRLDLKKGGIFPIVHGIRALALEAHLPQTNTLDRLAALMQADRLERGLAVDLREAFEFLLALRLKAKLHEARQDGADNLIAPAHLAPTNARNCAMPSAW</sequence>
<evidence type="ECO:0008006" key="5">
    <source>
        <dbReference type="Google" id="ProtNLM"/>
    </source>
</evidence>
<organism evidence="3 4">
    <name type="scientific">Aerophototrophica crusticola</name>
    <dbReference type="NCBI Taxonomy" id="1709002"/>
    <lineage>
        <taxon>Bacteria</taxon>
        <taxon>Pseudomonadati</taxon>
        <taxon>Pseudomonadota</taxon>
        <taxon>Alphaproteobacteria</taxon>
        <taxon>Rhodospirillales</taxon>
        <taxon>Rhodospirillaceae</taxon>
        <taxon>Aerophototrophica</taxon>
    </lineage>
</organism>
<dbReference type="InterPro" id="IPR005105">
    <property type="entry name" value="GlnD_Uridyltrans_N"/>
</dbReference>
<keyword evidence="4" id="KW-1185">Reference proteome</keyword>
<evidence type="ECO:0000313" key="4">
    <source>
        <dbReference type="Proteomes" id="UP000501891"/>
    </source>
</evidence>
<dbReference type="Pfam" id="PF10335">
    <property type="entry name" value="DUF294_C"/>
    <property type="match status" value="1"/>
</dbReference>
<dbReference type="InterPro" id="IPR018821">
    <property type="entry name" value="DUF294_put_nucleoTrafse_sb-bd"/>
</dbReference>
<dbReference type="EMBL" id="CP051775">
    <property type="protein sequence ID" value="QJE74227.1"/>
    <property type="molecule type" value="Genomic_DNA"/>
</dbReference>
<reference evidence="3" key="1">
    <citation type="submission" date="2020-04" db="EMBL/GenBank/DDBJ databases">
        <title>A desert anoxygenic phototrophic bacterium fixes CO2 using RubisCO under aerobic conditions.</title>
        <authorList>
            <person name="Tang K."/>
        </authorList>
    </citation>
    <scope>NUCLEOTIDE SEQUENCE [LARGE SCALE GENOMIC DNA]</scope>
    <source>
        <strain evidence="3">MIMtkB3</strain>
    </source>
</reference>
<evidence type="ECO:0000259" key="2">
    <source>
        <dbReference type="Pfam" id="PF10335"/>
    </source>
</evidence>
<dbReference type="Pfam" id="PF03445">
    <property type="entry name" value="DUF294"/>
    <property type="match status" value="1"/>
</dbReference>
<dbReference type="GO" id="GO:0008773">
    <property type="term" value="F:[protein-PII] uridylyltransferase activity"/>
    <property type="evidence" value="ECO:0007669"/>
    <property type="project" value="InterPro"/>
</dbReference>
<dbReference type="KEGG" id="acru:HHL28_15080"/>